<protein>
    <submittedName>
        <fullName evidence="1">Uncharacterized protein</fullName>
    </submittedName>
</protein>
<accession>A0A644YWR1</accession>
<comment type="caution">
    <text evidence="1">The sequence shown here is derived from an EMBL/GenBank/DDBJ whole genome shotgun (WGS) entry which is preliminary data.</text>
</comment>
<reference evidence="1" key="1">
    <citation type="submission" date="2019-08" db="EMBL/GenBank/DDBJ databases">
        <authorList>
            <person name="Kucharzyk K."/>
            <person name="Murdoch R.W."/>
            <person name="Higgins S."/>
            <person name="Loffler F."/>
        </authorList>
    </citation>
    <scope>NUCLEOTIDE SEQUENCE</scope>
</reference>
<name>A0A644YWR1_9ZZZZ</name>
<evidence type="ECO:0000313" key="1">
    <source>
        <dbReference type="EMBL" id="MPM32458.1"/>
    </source>
</evidence>
<dbReference type="EMBL" id="VSSQ01006366">
    <property type="protein sequence ID" value="MPM32458.1"/>
    <property type="molecule type" value="Genomic_DNA"/>
</dbReference>
<gene>
    <name evidence="1" type="ORF">SDC9_79020</name>
</gene>
<organism evidence="1">
    <name type="scientific">bioreactor metagenome</name>
    <dbReference type="NCBI Taxonomy" id="1076179"/>
    <lineage>
        <taxon>unclassified sequences</taxon>
        <taxon>metagenomes</taxon>
        <taxon>ecological metagenomes</taxon>
    </lineage>
</organism>
<dbReference type="AlphaFoldDB" id="A0A644YWR1"/>
<proteinExistence type="predicted"/>
<sequence>MDDNGDGTPDRRVTALMYNYQNADMDCGQLRLLTFDPMARSLRVLTYSPYQKRYYRDFVYSSSDFLLENAF</sequence>